<feature type="transmembrane region" description="Helical" evidence="1">
    <location>
        <begin position="123"/>
        <end position="142"/>
    </location>
</feature>
<organism evidence="2 3">
    <name type="scientific">Oxalobacter vibrioformis</name>
    <dbReference type="NCBI Taxonomy" id="933080"/>
    <lineage>
        <taxon>Bacteria</taxon>
        <taxon>Pseudomonadati</taxon>
        <taxon>Pseudomonadota</taxon>
        <taxon>Betaproteobacteria</taxon>
        <taxon>Burkholderiales</taxon>
        <taxon>Oxalobacteraceae</taxon>
        <taxon>Oxalobacter</taxon>
    </lineage>
</organism>
<feature type="transmembrane region" description="Helical" evidence="1">
    <location>
        <begin position="51"/>
        <end position="68"/>
    </location>
</feature>
<dbReference type="EMBL" id="CP098242">
    <property type="protein sequence ID" value="WAW10564.1"/>
    <property type="molecule type" value="Genomic_DNA"/>
</dbReference>
<feature type="transmembrane region" description="Helical" evidence="1">
    <location>
        <begin position="99"/>
        <end position="117"/>
    </location>
</feature>
<dbReference type="RefSeq" id="WP_269309584.1">
    <property type="nucleotide sequence ID" value="NZ_CP098242.1"/>
</dbReference>
<evidence type="ECO:0000256" key="1">
    <source>
        <dbReference type="SAM" id="Phobius"/>
    </source>
</evidence>
<accession>A0A9E9LXA4</accession>
<feature type="transmembrane region" description="Helical" evidence="1">
    <location>
        <begin position="238"/>
        <end position="257"/>
    </location>
</feature>
<feature type="transmembrane region" description="Helical" evidence="1">
    <location>
        <begin position="209"/>
        <end position="232"/>
    </location>
</feature>
<feature type="transmembrane region" description="Helical" evidence="1">
    <location>
        <begin position="285"/>
        <end position="307"/>
    </location>
</feature>
<name>A0A9E9LXA4_9BURK</name>
<reference evidence="2" key="1">
    <citation type="journal article" date="2022" name="Front. Microbiol.">
        <title>New perspectives on an old grouping: The genomic and phenotypic variability of Oxalobacter formigenes and the implications for calcium oxalate stone prevention.</title>
        <authorList>
            <person name="Chmiel J.A."/>
            <person name="Carr C."/>
            <person name="Stuivenberg G.A."/>
            <person name="Venema R."/>
            <person name="Chanyi R.M."/>
            <person name="Al K.F."/>
            <person name="Giguere D."/>
            <person name="Say H."/>
            <person name="Akouris P.P."/>
            <person name="Dominguez Romero S.A."/>
            <person name="Kwong A."/>
            <person name="Tai V."/>
            <person name="Koval S.F."/>
            <person name="Razvi H."/>
            <person name="Bjazevic J."/>
            <person name="Burton J.P."/>
        </authorList>
    </citation>
    <scope>NUCLEOTIDE SEQUENCE</scope>
    <source>
        <strain evidence="2">WoOx3</strain>
    </source>
</reference>
<feature type="transmembrane region" description="Helical" evidence="1">
    <location>
        <begin position="176"/>
        <end position="197"/>
    </location>
</feature>
<feature type="transmembrane region" description="Helical" evidence="1">
    <location>
        <begin position="74"/>
        <end position="92"/>
    </location>
</feature>
<evidence type="ECO:0000313" key="3">
    <source>
        <dbReference type="Proteomes" id="UP001156215"/>
    </source>
</evidence>
<sequence length="330" mass="35834">MYTEEDIQSAVKAGIFTPETADAFRTHVAGQKSLPAVDEEHFRLITGFNDIFVVIACSLLLASIAWIGKSFSQTLAGIATAATAWGLAEFFVRKRRMALPAIVLLLAFVGAVYYGAASALKDMPMQHIIAGALAAAAAWIHWRRFRVPITIAAGAAAIAGSLIACIISIAPESLAWMRIICFAAGVAVFIFAMRWDTADTLRQTRKSDVAFWLHLLAAPLLVHPVFTALGIFSGKNALLPITIVIVLYLFIALVSLLIDRRALMVSSLVYVLYAFSTLLEKFGVINLGFAITALFIGSALLLLSAFWHLTRTQVLRLFPATITSKLPPLR</sequence>
<keyword evidence="1" id="KW-1133">Transmembrane helix</keyword>
<dbReference type="Proteomes" id="UP001156215">
    <property type="component" value="Chromosome"/>
</dbReference>
<feature type="transmembrane region" description="Helical" evidence="1">
    <location>
        <begin position="262"/>
        <end position="279"/>
    </location>
</feature>
<dbReference type="KEGG" id="ovb:NB640_02580"/>
<evidence type="ECO:0000313" key="2">
    <source>
        <dbReference type="EMBL" id="WAW10564.1"/>
    </source>
</evidence>
<keyword evidence="3" id="KW-1185">Reference proteome</keyword>
<keyword evidence="1" id="KW-0472">Membrane</keyword>
<keyword evidence="1" id="KW-0812">Transmembrane</keyword>
<evidence type="ECO:0008006" key="4">
    <source>
        <dbReference type="Google" id="ProtNLM"/>
    </source>
</evidence>
<feature type="transmembrane region" description="Helical" evidence="1">
    <location>
        <begin position="149"/>
        <end position="170"/>
    </location>
</feature>
<gene>
    <name evidence="2" type="ORF">NB640_02580</name>
</gene>
<protein>
    <recommendedName>
        <fullName evidence="4">DUF2157 domain-containing protein</fullName>
    </recommendedName>
</protein>
<proteinExistence type="predicted"/>
<dbReference type="AlphaFoldDB" id="A0A9E9LXA4"/>